<evidence type="ECO:0000313" key="1">
    <source>
        <dbReference type="EMBL" id="GBN02917.1"/>
    </source>
</evidence>
<dbReference type="AlphaFoldDB" id="A0A4Y2KMU4"/>
<dbReference type="EMBL" id="BGPR01004748">
    <property type="protein sequence ID" value="GBN02917.1"/>
    <property type="molecule type" value="Genomic_DNA"/>
</dbReference>
<reference evidence="1 2" key="1">
    <citation type="journal article" date="2019" name="Sci. Rep.">
        <title>Orb-weaving spider Araneus ventricosus genome elucidates the spidroin gene catalogue.</title>
        <authorList>
            <person name="Kono N."/>
            <person name="Nakamura H."/>
            <person name="Ohtoshi R."/>
            <person name="Moran D.A.P."/>
            <person name="Shinohara A."/>
            <person name="Yoshida Y."/>
            <person name="Fujiwara M."/>
            <person name="Mori M."/>
            <person name="Tomita M."/>
            <person name="Arakawa K."/>
        </authorList>
    </citation>
    <scope>NUCLEOTIDE SEQUENCE [LARGE SCALE GENOMIC DNA]</scope>
</reference>
<comment type="caution">
    <text evidence="1">The sequence shown here is derived from an EMBL/GenBank/DDBJ whole genome shotgun (WGS) entry which is preliminary data.</text>
</comment>
<name>A0A4Y2KMU4_ARAVE</name>
<keyword evidence="2" id="KW-1185">Reference proteome</keyword>
<dbReference type="OrthoDB" id="4327074at2759"/>
<gene>
    <name evidence="1" type="ORF">AVEN_193499_1</name>
</gene>
<protein>
    <submittedName>
        <fullName evidence="1">Uncharacterized protein</fullName>
    </submittedName>
</protein>
<dbReference type="Proteomes" id="UP000499080">
    <property type="component" value="Unassembled WGS sequence"/>
</dbReference>
<accession>A0A4Y2KMU4</accession>
<organism evidence="1 2">
    <name type="scientific">Araneus ventricosus</name>
    <name type="common">Orbweaver spider</name>
    <name type="synonym">Epeira ventricosa</name>
    <dbReference type="NCBI Taxonomy" id="182803"/>
    <lineage>
        <taxon>Eukaryota</taxon>
        <taxon>Metazoa</taxon>
        <taxon>Ecdysozoa</taxon>
        <taxon>Arthropoda</taxon>
        <taxon>Chelicerata</taxon>
        <taxon>Arachnida</taxon>
        <taxon>Araneae</taxon>
        <taxon>Araneomorphae</taxon>
        <taxon>Entelegynae</taxon>
        <taxon>Araneoidea</taxon>
        <taxon>Araneidae</taxon>
        <taxon>Araneus</taxon>
    </lineage>
</organism>
<sequence length="116" mass="13374">MEQSSAFIENFQISSDCTPHEDVNLLQNIVINLSFSGCMYVNSTITGTSTSETTVSSEVVQPYPKALLQIMKIFRKRAKSASLTSNLEKQKHYEELLKISRKERKEKQQLIYYYLN</sequence>
<proteinExistence type="predicted"/>
<evidence type="ECO:0000313" key="2">
    <source>
        <dbReference type="Proteomes" id="UP000499080"/>
    </source>
</evidence>